<evidence type="ECO:0000259" key="2">
    <source>
        <dbReference type="PROSITE" id="PS50801"/>
    </source>
</evidence>
<dbReference type="Pfam" id="PF01740">
    <property type="entry name" value="STAS"/>
    <property type="match status" value="1"/>
</dbReference>
<keyword evidence="1" id="KW-0597">Phosphoprotein</keyword>
<dbReference type="Pfam" id="PF14361">
    <property type="entry name" value="RsbRD_N"/>
    <property type="match status" value="1"/>
</dbReference>
<accession>A0A0N9IBF5</accession>
<dbReference type="InterPro" id="IPR002645">
    <property type="entry name" value="STAS_dom"/>
</dbReference>
<organism evidence="3 4">
    <name type="scientific">Kibdelosporangium phytohabitans</name>
    <dbReference type="NCBI Taxonomy" id="860235"/>
    <lineage>
        <taxon>Bacteria</taxon>
        <taxon>Bacillati</taxon>
        <taxon>Actinomycetota</taxon>
        <taxon>Actinomycetes</taxon>
        <taxon>Pseudonocardiales</taxon>
        <taxon>Pseudonocardiaceae</taxon>
        <taxon>Kibdelosporangium</taxon>
    </lineage>
</organism>
<name>A0A0N9IBF5_9PSEU</name>
<reference evidence="3 4" key="1">
    <citation type="submission" date="2015-07" db="EMBL/GenBank/DDBJ databases">
        <title>Genome sequencing of Kibdelosporangium phytohabitans.</title>
        <authorList>
            <person name="Qin S."/>
            <person name="Xing K."/>
        </authorList>
    </citation>
    <scope>NUCLEOTIDE SEQUENCE [LARGE SCALE GENOMIC DNA]</scope>
    <source>
        <strain evidence="3 4">KLBMP1111</strain>
    </source>
</reference>
<dbReference type="OrthoDB" id="9800154at2"/>
<evidence type="ECO:0000313" key="4">
    <source>
        <dbReference type="Proteomes" id="UP000063699"/>
    </source>
</evidence>
<dbReference type="SUPFAM" id="SSF52091">
    <property type="entry name" value="SpoIIaa-like"/>
    <property type="match status" value="1"/>
</dbReference>
<dbReference type="PANTHER" id="PTHR33745:SF3">
    <property type="entry name" value="RSBT CO-ANTAGONIST PROTEIN RSBRC"/>
    <property type="match status" value="1"/>
</dbReference>
<sequence length="283" mass="30420">MDFDQPAVRDLLSRVLADQDGDLARRWIDLQLNGSGRTADQDGEEVRREVMAVLDALRSGIASELPVAGLVDDHPPLHDAIVQLSMRRARAGTAPTATAMAVLSLKEAMLEALARHDGDPSMRFPAAVMTNQLLDAAGTLSFQSYVEGREHIIRAQHQQMLELSTPVVRLWRRVLAVPLIGTLDSTRTQVVMNGLLEAIQAQEAKVAIIDITGVPTVDTVVAHHLLQTVSAVRLMGADCLISGIRPAIAQTITQLGIDLSTIVTRATLADALAEAIELTGAAR</sequence>
<gene>
    <name evidence="3" type="ORF">AOZ06_37445</name>
</gene>
<dbReference type="RefSeq" id="WP_054293704.1">
    <property type="nucleotide sequence ID" value="NZ_CP012752.1"/>
</dbReference>
<dbReference type="InterPro" id="IPR051932">
    <property type="entry name" value="Bact_StressResp_Reg"/>
</dbReference>
<protein>
    <submittedName>
        <fullName evidence="3">Anti-anti-sigma factor</fullName>
    </submittedName>
</protein>
<dbReference type="KEGG" id="kphy:AOZ06_37445"/>
<feature type="domain" description="STAS" evidence="2">
    <location>
        <begin position="164"/>
        <end position="275"/>
    </location>
</feature>
<dbReference type="PANTHER" id="PTHR33745">
    <property type="entry name" value="RSBT ANTAGONIST PROTEIN RSBS-RELATED"/>
    <property type="match status" value="1"/>
</dbReference>
<evidence type="ECO:0000256" key="1">
    <source>
        <dbReference type="ARBA" id="ARBA00022553"/>
    </source>
</evidence>
<dbReference type="STRING" id="860235.AOZ06_37445"/>
<dbReference type="Proteomes" id="UP000063699">
    <property type="component" value="Chromosome"/>
</dbReference>
<dbReference type="CDD" id="cd07041">
    <property type="entry name" value="STAS_RsbR_RsbS_like"/>
    <property type="match status" value="1"/>
</dbReference>
<keyword evidence="4" id="KW-1185">Reference proteome</keyword>
<dbReference type="PROSITE" id="PS50801">
    <property type="entry name" value="STAS"/>
    <property type="match status" value="1"/>
</dbReference>
<proteinExistence type="predicted"/>
<dbReference type="InterPro" id="IPR025751">
    <property type="entry name" value="RsbRD_N_dom"/>
</dbReference>
<dbReference type="EMBL" id="CP012752">
    <property type="protein sequence ID" value="ALG11808.1"/>
    <property type="molecule type" value="Genomic_DNA"/>
</dbReference>
<dbReference type="Gene3D" id="3.30.750.24">
    <property type="entry name" value="STAS domain"/>
    <property type="match status" value="1"/>
</dbReference>
<dbReference type="AlphaFoldDB" id="A0A0N9IBF5"/>
<dbReference type="InterPro" id="IPR036513">
    <property type="entry name" value="STAS_dom_sf"/>
</dbReference>
<evidence type="ECO:0000313" key="3">
    <source>
        <dbReference type="EMBL" id="ALG11808.1"/>
    </source>
</evidence>